<dbReference type="InterPro" id="IPR036388">
    <property type="entry name" value="WH-like_DNA-bd_sf"/>
</dbReference>
<evidence type="ECO:0000259" key="5">
    <source>
        <dbReference type="PROSITE" id="PS50921"/>
    </source>
</evidence>
<dbReference type="Pfam" id="PF13185">
    <property type="entry name" value="GAF_2"/>
    <property type="match status" value="1"/>
</dbReference>
<dbReference type="InterPro" id="IPR005561">
    <property type="entry name" value="ANTAR"/>
</dbReference>
<dbReference type="InterPro" id="IPR011006">
    <property type="entry name" value="CheY-like_superfamily"/>
</dbReference>
<dbReference type="SUPFAM" id="SSF52172">
    <property type="entry name" value="CheY-like"/>
    <property type="match status" value="1"/>
</dbReference>
<gene>
    <name evidence="6" type="ORF">GCM10009688_27510</name>
</gene>
<dbReference type="InterPro" id="IPR029016">
    <property type="entry name" value="GAF-like_dom_sf"/>
</dbReference>
<protein>
    <submittedName>
        <fullName evidence="6">GAF and ANTAR domain-containing protein</fullName>
    </submittedName>
</protein>
<dbReference type="EMBL" id="BAAALV010000007">
    <property type="protein sequence ID" value="GAA1920965.1"/>
    <property type="molecule type" value="Genomic_DNA"/>
</dbReference>
<dbReference type="SUPFAM" id="SSF55781">
    <property type="entry name" value="GAF domain-like"/>
    <property type="match status" value="1"/>
</dbReference>
<feature type="domain" description="ANTAR" evidence="5">
    <location>
        <begin position="164"/>
        <end position="225"/>
    </location>
</feature>
<sequence length="238" mass="25486">MTEVNPEPAAAFQELLLGAEELQAYLSEAAVLALALLGNQVLGCSLLIDRPRRTRAEGHSGDRTARMAEPAFAEPGPAAEAISTGMPVVVTDAWTERRWRGFPGSCAEDGVRSLAAVPLALEGSARGALCAFSPRPHLFQPRTLRMVERTAADASRSLRLALRIDGHLNRARNLQAALESRTVVDIAVGIIMAQNGCSQESAVEILRSVSNTRNIKIRSVAAGVVAAVSDRVRTHFEE</sequence>
<keyword evidence="1" id="KW-0808">Transferase</keyword>
<dbReference type="Gene3D" id="1.10.10.10">
    <property type="entry name" value="Winged helix-like DNA-binding domain superfamily/Winged helix DNA-binding domain"/>
    <property type="match status" value="1"/>
</dbReference>
<name>A0ABN2PG93_9MICC</name>
<dbReference type="RefSeq" id="WP_152228732.1">
    <property type="nucleotide sequence ID" value="NZ_BAAALV010000007.1"/>
</dbReference>
<comment type="caution">
    <text evidence="6">The sequence shown here is derived from an EMBL/GenBank/DDBJ whole genome shotgun (WGS) entry which is preliminary data.</text>
</comment>
<keyword evidence="7" id="KW-1185">Reference proteome</keyword>
<evidence type="ECO:0000256" key="3">
    <source>
        <dbReference type="ARBA" id="ARBA00023015"/>
    </source>
</evidence>
<dbReference type="Pfam" id="PF03861">
    <property type="entry name" value="ANTAR"/>
    <property type="match status" value="1"/>
</dbReference>
<evidence type="ECO:0000256" key="4">
    <source>
        <dbReference type="ARBA" id="ARBA00023163"/>
    </source>
</evidence>
<evidence type="ECO:0000256" key="1">
    <source>
        <dbReference type="ARBA" id="ARBA00022679"/>
    </source>
</evidence>
<evidence type="ECO:0000256" key="2">
    <source>
        <dbReference type="ARBA" id="ARBA00022777"/>
    </source>
</evidence>
<reference evidence="6 7" key="1">
    <citation type="journal article" date="2019" name="Int. J. Syst. Evol. Microbiol.">
        <title>The Global Catalogue of Microorganisms (GCM) 10K type strain sequencing project: providing services to taxonomists for standard genome sequencing and annotation.</title>
        <authorList>
            <consortium name="The Broad Institute Genomics Platform"/>
            <consortium name="The Broad Institute Genome Sequencing Center for Infectious Disease"/>
            <person name="Wu L."/>
            <person name="Ma J."/>
        </authorList>
    </citation>
    <scope>NUCLEOTIDE SEQUENCE [LARGE SCALE GENOMIC DNA]</scope>
    <source>
        <strain evidence="6 7">JCM 13316</strain>
    </source>
</reference>
<dbReference type="SMART" id="SM01012">
    <property type="entry name" value="ANTAR"/>
    <property type="match status" value="1"/>
</dbReference>
<dbReference type="Gene3D" id="3.30.450.40">
    <property type="match status" value="1"/>
</dbReference>
<dbReference type="PROSITE" id="PS50921">
    <property type="entry name" value="ANTAR"/>
    <property type="match status" value="1"/>
</dbReference>
<keyword evidence="3" id="KW-0805">Transcription regulation</keyword>
<organism evidence="6 7">
    <name type="scientific">Arthrobacter gandavensis</name>
    <dbReference type="NCBI Taxonomy" id="169960"/>
    <lineage>
        <taxon>Bacteria</taxon>
        <taxon>Bacillati</taxon>
        <taxon>Actinomycetota</taxon>
        <taxon>Actinomycetes</taxon>
        <taxon>Micrococcales</taxon>
        <taxon>Micrococcaceae</taxon>
        <taxon>Arthrobacter</taxon>
    </lineage>
</organism>
<keyword evidence="2" id="KW-0418">Kinase</keyword>
<dbReference type="Proteomes" id="UP001500784">
    <property type="component" value="Unassembled WGS sequence"/>
</dbReference>
<accession>A0ABN2PG93</accession>
<evidence type="ECO:0000313" key="7">
    <source>
        <dbReference type="Proteomes" id="UP001500784"/>
    </source>
</evidence>
<keyword evidence="4" id="KW-0804">Transcription</keyword>
<proteinExistence type="predicted"/>
<dbReference type="InterPro" id="IPR003018">
    <property type="entry name" value="GAF"/>
</dbReference>
<evidence type="ECO:0000313" key="6">
    <source>
        <dbReference type="EMBL" id="GAA1920965.1"/>
    </source>
</evidence>